<keyword evidence="1" id="KW-0812">Transmembrane</keyword>
<dbReference type="Proteomes" id="UP000054047">
    <property type="component" value="Unassembled WGS sequence"/>
</dbReference>
<evidence type="ECO:0000256" key="1">
    <source>
        <dbReference type="SAM" id="Phobius"/>
    </source>
</evidence>
<keyword evidence="1" id="KW-0472">Membrane</keyword>
<dbReference type="OrthoDB" id="17569at2759"/>
<sequence length="136" mass="14965">MNTSNSKCQAGLATQQLYDLLYTPPTKLMLLAGCSPVTTVIAESAPVWKLVVANAWVIVGMYRILRRLKCMRIRDVKMRLQQDGCYKTITANEAAIDVYPDSLAYFLPPPITIASEPLTLLLIAVFTDDLSLGAVT</sequence>
<gene>
    <name evidence="2" type="ORF">ANCDUO_04099</name>
</gene>
<evidence type="ECO:0000313" key="2">
    <source>
        <dbReference type="EMBL" id="KIH65573.1"/>
    </source>
</evidence>
<reference evidence="2 3" key="1">
    <citation type="submission" date="2013-12" db="EMBL/GenBank/DDBJ databases">
        <title>Draft genome of the parsitic nematode Ancylostoma duodenale.</title>
        <authorList>
            <person name="Mitreva M."/>
        </authorList>
    </citation>
    <scope>NUCLEOTIDE SEQUENCE [LARGE SCALE GENOMIC DNA]</scope>
    <source>
        <strain evidence="2 3">Zhejiang</strain>
    </source>
</reference>
<dbReference type="Gene3D" id="3.40.50.2300">
    <property type="match status" value="1"/>
</dbReference>
<feature type="transmembrane region" description="Helical" evidence="1">
    <location>
        <begin position="47"/>
        <end position="65"/>
    </location>
</feature>
<name>A0A0C2D7F2_9BILA</name>
<organism evidence="2 3">
    <name type="scientific">Ancylostoma duodenale</name>
    <dbReference type="NCBI Taxonomy" id="51022"/>
    <lineage>
        <taxon>Eukaryota</taxon>
        <taxon>Metazoa</taxon>
        <taxon>Ecdysozoa</taxon>
        <taxon>Nematoda</taxon>
        <taxon>Chromadorea</taxon>
        <taxon>Rhabditida</taxon>
        <taxon>Rhabditina</taxon>
        <taxon>Rhabditomorpha</taxon>
        <taxon>Strongyloidea</taxon>
        <taxon>Ancylostomatidae</taxon>
        <taxon>Ancylostomatinae</taxon>
        <taxon>Ancylostoma</taxon>
    </lineage>
</organism>
<accession>A0A0C2D7F2</accession>
<evidence type="ECO:0000313" key="3">
    <source>
        <dbReference type="Proteomes" id="UP000054047"/>
    </source>
</evidence>
<keyword evidence="1" id="KW-1133">Transmembrane helix</keyword>
<dbReference type="AlphaFoldDB" id="A0A0C2D7F2"/>
<protein>
    <submittedName>
        <fullName evidence="2">Uncharacterized protein</fullName>
    </submittedName>
</protein>
<keyword evidence="3" id="KW-1185">Reference proteome</keyword>
<proteinExistence type="predicted"/>
<dbReference type="EMBL" id="KN727485">
    <property type="protein sequence ID" value="KIH65573.1"/>
    <property type="molecule type" value="Genomic_DNA"/>
</dbReference>